<dbReference type="InterPro" id="IPR001173">
    <property type="entry name" value="Glyco_trans_2-like"/>
</dbReference>
<dbReference type="PANTHER" id="PTHR43630">
    <property type="entry name" value="POLY-BETA-1,6-N-ACETYL-D-GLUCOSAMINE SYNTHASE"/>
    <property type="match status" value="1"/>
</dbReference>
<keyword evidence="4" id="KW-1133">Transmembrane helix</keyword>
<accession>A0A0R2D9Y6</accession>
<dbReference type="EMBL" id="AYYI01000044">
    <property type="protein sequence ID" value="KRM97180.1"/>
    <property type="molecule type" value="Genomic_DNA"/>
</dbReference>
<keyword evidence="7" id="KW-1185">Reference proteome</keyword>
<keyword evidence="3 6" id="KW-0808">Transferase</keyword>
<reference evidence="6 7" key="1">
    <citation type="journal article" date="2015" name="Genome Announc.">
        <title>Expanding the biotechnology potential of lactobacilli through comparative genomics of 213 strains and associated genera.</title>
        <authorList>
            <person name="Sun Z."/>
            <person name="Harris H.M."/>
            <person name="McCann A."/>
            <person name="Guo C."/>
            <person name="Argimon S."/>
            <person name="Zhang W."/>
            <person name="Yang X."/>
            <person name="Jeffery I.B."/>
            <person name="Cooney J.C."/>
            <person name="Kagawa T.F."/>
            <person name="Liu W."/>
            <person name="Song Y."/>
            <person name="Salvetti E."/>
            <person name="Wrobel A."/>
            <person name="Rasinkangas P."/>
            <person name="Parkhill J."/>
            <person name="Rea M.C."/>
            <person name="O'Sullivan O."/>
            <person name="Ritari J."/>
            <person name="Douillard F.P."/>
            <person name="Paul Ross R."/>
            <person name="Yang R."/>
            <person name="Briner A.E."/>
            <person name="Felis G.E."/>
            <person name="de Vos W.M."/>
            <person name="Barrangou R."/>
            <person name="Klaenhammer T.R."/>
            <person name="Caufield P.W."/>
            <person name="Cui Y."/>
            <person name="Zhang H."/>
            <person name="O'Toole P.W."/>
        </authorList>
    </citation>
    <scope>NUCLEOTIDE SEQUENCE [LARGE SCALE GENOMIC DNA]</scope>
    <source>
        <strain evidence="6 7">DSM 20253</strain>
    </source>
</reference>
<keyword evidence="2" id="KW-0328">Glycosyltransferase</keyword>
<dbReference type="GO" id="GO:0016757">
    <property type="term" value="F:glycosyltransferase activity"/>
    <property type="evidence" value="ECO:0007669"/>
    <property type="project" value="UniProtKB-KW"/>
</dbReference>
<dbReference type="PANTHER" id="PTHR43630:SF1">
    <property type="entry name" value="POLY-BETA-1,6-N-ACETYL-D-GLUCOSAMINE SYNTHASE"/>
    <property type="match status" value="1"/>
</dbReference>
<feature type="transmembrane region" description="Helical" evidence="4">
    <location>
        <begin position="151"/>
        <end position="174"/>
    </location>
</feature>
<keyword evidence="4" id="KW-0472">Membrane</keyword>
<dbReference type="AlphaFoldDB" id="A0A0R2D9Y6"/>
<organism evidence="6 7">
    <name type="scientific">Loigolactobacillus rennini DSM 20253</name>
    <dbReference type="NCBI Taxonomy" id="1423796"/>
    <lineage>
        <taxon>Bacteria</taxon>
        <taxon>Bacillati</taxon>
        <taxon>Bacillota</taxon>
        <taxon>Bacilli</taxon>
        <taxon>Lactobacillales</taxon>
        <taxon>Lactobacillaceae</taxon>
        <taxon>Loigolactobacillus</taxon>
    </lineage>
</organism>
<evidence type="ECO:0000256" key="1">
    <source>
        <dbReference type="ARBA" id="ARBA00006739"/>
    </source>
</evidence>
<feature type="transmembrane region" description="Helical" evidence="4">
    <location>
        <begin position="121"/>
        <end position="139"/>
    </location>
</feature>
<evidence type="ECO:0000313" key="6">
    <source>
        <dbReference type="EMBL" id="KRM97180.1"/>
    </source>
</evidence>
<comment type="caution">
    <text evidence="6">The sequence shown here is derived from an EMBL/GenBank/DDBJ whole genome shotgun (WGS) entry which is preliminary data.</text>
</comment>
<dbReference type="STRING" id="1423796.FC24_GL001627"/>
<evidence type="ECO:0000256" key="4">
    <source>
        <dbReference type="SAM" id="Phobius"/>
    </source>
</evidence>
<protein>
    <submittedName>
        <fullName evidence="6">Group 2 glycosyl transferase</fullName>
    </submittedName>
</protein>
<dbReference type="Pfam" id="PF13632">
    <property type="entry name" value="Glyco_trans_2_3"/>
    <property type="match status" value="1"/>
</dbReference>
<keyword evidence="4" id="KW-0812">Transmembrane</keyword>
<evidence type="ECO:0000256" key="2">
    <source>
        <dbReference type="ARBA" id="ARBA00022676"/>
    </source>
</evidence>
<gene>
    <name evidence="6" type="ORF">FC24_GL001627</name>
</gene>
<evidence type="ECO:0000256" key="3">
    <source>
        <dbReference type="ARBA" id="ARBA00022679"/>
    </source>
</evidence>
<sequence>MLEKVGGWDVKALAEDTEISFRVYMRGYRIKFQPKAVTWEQEPQTLGVWFHQRTRWVKGNIYVILKNTKLLFKKVGRPIRFDLLYFLSIYFLLMTSLVLSDTVFVLSVAGYVHSDLKGFSNWLWLLAIILFIVSTYITITTEKGEMSFSNLLIIILMYITYSQMWLAVAVYGMVGYIREQVFHQQARWYKTKRYQ</sequence>
<feature type="domain" description="Glycosyltransferase 2-like" evidence="5">
    <location>
        <begin position="2"/>
        <end position="132"/>
    </location>
</feature>
<proteinExistence type="inferred from homology"/>
<dbReference type="InterPro" id="IPR029044">
    <property type="entry name" value="Nucleotide-diphossugar_trans"/>
</dbReference>
<evidence type="ECO:0000313" key="7">
    <source>
        <dbReference type="Proteomes" id="UP000051638"/>
    </source>
</evidence>
<evidence type="ECO:0000259" key="5">
    <source>
        <dbReference type="Pfam" id="PF13632"/>
    </source>
</evidence>
<dbReference type="SUPFAM" id="SSF53448">
    <property type="entry name" value="Nucleotide-diphospho-sugar transferases"/>
    <property type="match status" value="1"/>
</dbReference>
<dbReference type="PATRIC" id="fig|1423796.3.peg.1655"/>
<comment type="similarity">
    <text evidence="1">Belongs to the glycosyltransferase 2 family.</text>
</comment>
<feature type="transmembrane region" description="Helical" evidence="4">
    <location>
        <begin position="83"/>
        <end position="109"/>
    </location>
</feature>
<name>A0A0R2D9Y6_9LACO</name>
<dbReference type="Proteomes" id="UP000051638">
    <property type="component" value="Unassembled WGS sequence"/>
</dbReference>
<dbReference type="Gene3D" id="3.90.550.10">
    <property type="entry name" value="Spore Coat Polysaccharide Biosynthesis Protein SpsA, Chain A"/>
    <property type="match status" value="1"/>
</dbReference>